<comment type="function">
    <text evidence="9">ATP-dependent serine protease that mediates the selective degradation of mutant and abnormal proteins as well as certain short-lived regulatory proteins. Required for cellular homeostasis and for survival from DNA damage and developmental changes induced by stress. Degrades polypeptides processively to yield small peptide fragments that are 5 to 10 amino acids long. Binds to DNA in a double-stranded, site-specific manner.</text>
</comment>
<dbReference type="Gene3D" id="1.20.5.5270">
    <property type="match status" value="1"/>
</dbReference>
<evidence type="ECO:0000259" key="15">
    <source>
        <dbReference type="PROSITE" id="PS51786"/>
    </source>
</evidence>
<dbReference type="GO" id="GO:0006515">
    <property type="term" value="P:protein quality control for misfolded or incompletely synthesized proteins"/>
    <property type="evidence" value="ECO:0007669"/>
    <property type="project" value="UniProtKB-UniRule"/>
</dbReference>
<evidence type="ECO:0000256" key="3">
    <source>
        <dbReference type="ARBA" id="ARBA00022670"/>
    </source>
</evidence>
<evidence type="ECO:0000256" key="1">
    <source>
        <dbReference type="ARBA" id="ARBA00004496"/>
    </source>
</evidence>
<dbReference type="NCBIfam" id="NF008053">
    <property type="entry name" value="PRK10787.1"/>
    <property type="match status" value="1"/>
</dbReference>
<dbReference type="GO" id="GO:0004176">
    <property type="term" value="F:ATP-dependent peptidase activity"/>
    <property type="evidence" value="ECO:0007669"/>
    <property type="project" value="UniProtKB-UniRule"/>
</dbReference>
<dbReference type="PRINTS" id="PR00830">
    <property type="entry name" value="ENDOLAPTASE"/>
</dbReference>
<dbReference type="InterPro" id="IPR008269">
    <property type="entry name" value="Lon_proteolytic"/>
</dbReference>
<feature type="active site" evidence="9 11">
    <location>
        <position position="718"/>
    </location>
</feature>
<keyword evidence="7 9" id="KW-0067">ATP-binding</keyword>
<evidence type="ECO:0000313" key="17">
    <source>
        <dbReference type="EMBL" id="AEC00262.1"/>
    </source>
</evidence>
<evidence type="ECO:0000256" key="4">
    <source>
        <dbReference type="ARBA" id="ARBA00022741"/>
    </source>
</evidence>
<feature type="binding site" evidence="9 12">
    <location>
        <begin position="352"/>
        <end position="359"/>
    </location>
    <ligand>
        <name>ATP</name>
        <dbReference type="ChEBI" id="CHEBI:30616"/>
    </ligand>
</feature>
<evidence type="ECO:0000256" key="14">
    <source>
        <dbReference type="RuleBase" id="RU000591"/>
    </source>
</evidence>
<keyword evidence="6 9" id="KW-0720">Serine protease</keyword>
<dbReference type="MEROPS" id="S16.001"/>
<dbReference type="Pfam" id="PF00004">
    <property type="entry name" value="AAA"/>
    <property type="match status" value="1"/>
</dbReference>
<dbReference type="InterPro" id="IPR046336">
    <property type="entry name" value="Lon_prtase_N_sf"/>
</dbReference>
<evidence type="ECO:0000256" key="10">
    <source>
        <dbReference type="PIRNR" id="PIRNR001174"/>
    </source>
</evidence>
<dbReference type="InterPro" id="IPR027543">
    <property type="entry name" value="Lon_bac"/>
</dbReference>
<dbReference type="InterPro" id="IPR027417">
    <property type="entry name" value="P-loop_NTPase"/>
</dbReference>
<comment type="subunit">
    <text evidence="9 10">Homohexamer. Organized in a ring with a central cavity.</text>
</comment>
<comment type="subcellular location">
    <subcellularLocation>
        <location evidence="1 9 10">Cytoplasm</location>
    </subcellularLocation>
</comment>
<keyword evidence="20" id="KW-1185">Reference proteome</keyword>
<keyword evidence="2 9" id="KW-0963">Cytoplasm</keyword>
<dbReference type="SUPFAM" id="SSF52540">
    <property type="entry name" value="P-loop containing nucleoside triphosphate hydrolases"/>
    <property type="match status" value="1"/>
</dbReference>
<feature type="domain" description="Lon proteolytic" evidence="15">
    <location>
        <begin position="588"/>
        <end position="769"/>
    </location>
</feature>
<dbReference type="PROSITE" id="PS51787">
    <property type="entry name" value="LON_N"/>
    <property type="match status" value="1"/>
</dbReference>
<dbReference type="OrthoDB" id="9803599at2"/>
<dbReference type="GO" id="GO:0034605">
    <property type="term" value="P:cellular response to heat"/>
    <property type="evidence" value="ECO:0007669"/>
    <property type="project" value="UniProtKB-UniRule"/>
</dbReference>
<evidence type="ECO:0000256" key="11">
    <source>
        <dbReference type="PIRSR" id="PIRSR001174-1"/>
    </source>
</evidence>
<keyword evidence="4 9" id="KW-0547">Nucleotide-binding</keyword>
<sequence length="777" mass="87165">MSEIRKLPLLPLRGMIVFPFMIIHLDVGRERSVAALEEAMVRDRQILLVAQKNAETDEPGEKDLYDVGTIAEVRQLLKLPGGALRVLVEGQKRAAIEAYDEMETFAEVTVVEYAEVVEESMEMEALTRAVVHEFEQWVKLSKKIPAETLVSVAILDDAGRLGDLIASHLSLKVEDRQALLEQINIKNRMELLYKILARELEVLEMERKIGMRVRKQMEKIQKDYYLREQIKAIQKELGDEDDKAADIEAYRKKLAEGGYPEDVQKTIEKEIHRMEGQASMSAEMGVIRTYIEILLELPWMISSEDNIDIKAAETVLNEDHYGLKKVKERILEYLAVHQLTKEQHAPILCLVGPPGVGKTSLASSVARATGRKFVRASLGGIRDEAEIRGHRRTYVGAMPGRIMEGLHKAGTKNPVFLLDEVDKIAMDYKGDPSAALLEVLDPAQNTTFSDHYVELPFDLSEVLWIVTANSLANIPRALRDRMELIMLSSYTEQEKLEIAKRYLVGRQRTANGLKARDLQFGEGVIEKMIVEYTRESGVRELERTIGHVCRKAARLIVEGEKKSVRVTKKNLRDFLERPKFLRKKAEKKPEVGVATGMAWTEVGGDILPTEVTVLAGKGKLILTGQLGDVMQESARAGLSYIRSRQEKFGIDGDFYEKRDIHIHLPEGAIPKDGPSAGITMATAMISALTGRKVRSDVAMTGEITLRGRVLAIGGLKEKVLAAYREGMTRIVLPKENERDIEDIPQEVREKLAFVPVETMDEVLAEALVPQKGGAHAR</sequence>
<dbReference type="KEGG" id="ssg:Selsp_1303"/>
<dbReference type="HAMAP" id="MF_01973">
    <property type="entry name" value="lon_bact"/>
    <property type="match status" value="1"/>
</dbReference>
<evidence type="ECO:0000313" key="18">
    <source>
        <dbReference type="EMBL" id="EEX77644.1"/>
    </source>
</evidence>
<dbReference type="InterPro" id="IPR020568">
    <property type="entry name" value="Ribosomal_Su5_D2-typ_SF"/>
</dbReference>
<dbReference type="InterPro" id="IPR004815">
    <property type="entry name" value="Lon_bac/euk-typ"/>
</dbReference>
<gene>
    <name evidence="9 18" type="primary">lon</name>
    <name evidence="17" type="ordered locus">Selsp_1303</name>
    <name evidence="18" type="ORF">SELSPUOL_00920</name>
</gene>
<dbReference type="InterPro" id="IPR003111">
    <property type="entry name" value="Lon_prtase_N"/>
</dbReference>
<evidence type="ECO:0000256" key="12">
    <source>
        <dbReference type="PIRSR" id="PIRSR001174-2"/>
    </source>
</evidence>
<reference evidence="17 20" key="2">
    <citation type="submission" date="2011-04" db="EMBL/GenBank/DDBJ databases">
        <title>The complete genome of Selenomonas sputigena DSM 20758.</title>
        <authorList>
            <consortium name="US DOE Joint Genome Institute (JGI-PGF)"/>
            <person name="Lucas S."/>
            <person name="Copeland A."/>
            <person name="Lapidus A."/>
            <person name="Bruce D."/>
            <person name="Goodwin L."/>
            <person name="Pitluck S."/>
            <person name="Peters L."/>
            <person name="Kyrpides N."/>
            <person name="Mavromatis K."/>
            <person name="Ivanova N."/>
            <person name="Ovchinnikova G."/>
            <person name="Teshima H."/>
            <person name="Detter J.C."/>
            <person name="Tapia R."/>
            <person name="Han C."/>
            <person name="Land M."/>
            <person name="Hauser L."/>
            <person name="Markowitz V."/>
            <person name="Cheng J.-F."/>
            <person name="Hugenholtz P."/>
            <person name="Woyke T."/>
            <person name="Wu D."/>
            <person name="Gronow S."/>
            <person name="Wellnitz S."/>
            <person name="Schneider S."/>
            <person name="Klenk H.-P."/>
            <person name="Eisen J.A."/>
        </authorList>
    </citation>
    <scope>NUCLEOTIDE SEQUENCE [LARGE SCALE GENOMIC DNA]</scope>
    <source>
        <strain evidence="17">ATCC 35185</strain>
        <strain evidence="20">ATCC 35185 / DSM 20758 / VPI D19B-28</strain>
    </source>
</reference>
<evidence type="ECO:0000256" key="2">
    <source>
        <dbReference type="ARBA" id="ARBA00022490"/>
    </source>
</evidence>
<dbReference type="Gene3D" id="1.10.8.60">
    <property type="match status" value="1"/>
</dbReference>
<dbReference type="CDD" id="cd19500">
    <property type="entry name" value="RecA-like_Lon"/>
    <property type="match status" value="1"/>
</dbReference>
<dbReference type="SMART" id="SM00382">
    <property type="entry name" value="AAA"/>
    <property type="match status" value="1"/>
</dbReference>
<dbReference type="InterPro" id="IPR054594">
    <property type="entry name" value="Lon_lid"/>
</dbReference>
<dbReference type="PIRSF" id="PIRSF001174">
    <property type="entry name" value="Lon_proteas"/>
    <property type="match status" value="1"/>
</dbReference>
<evidence type="ECO:0000259" key="16">
    <source>
        <dbReference type="PROSITE" id="PS51787"/>
    </source>
</evidence>
<dbReference type="GO" id="GO:0004252">
    <property type="term" value="F:serine-type endopeptidase activity"/>
    <property type="evidence" value="ECO:0007669"/>
    <property type="project" value="UniProtKB-UniRule"/>
</dbReference>
<dbReference type="PROSITE" id="PS01046">
    <property type="entry name" value="LON_SER"/>
    <property type="match status" value="1"/>
</dbReference>
<dbReference type="Pfam" id="PF22667">
    <property type="entry name" value="Lon_lid"/>
    <property type="match status" value="1"/>
</dbReference>
<feature type="active site" evidence="9 11">
    <location>
        <position position="675"/>
    </location>
</feature>
<keyword evidence="3 9" id="KW-0645">Protease</keyword>
<dbReference type="GO" id="GO:0043565">
    <property type="term" value="F:sequence-specific DNA binding"/>
    <property type="evidence" value="ECO:0007669"/>
    <property type="project" value="UniProtKB-UniRule"/>
</dbReference>
<dbReference type="SUPFAM" id="SSF88697">
    <property type="entry name" value="PUA domain-like"/>
    <property type="match status" value="1"/>
</dbReference>
<dbReference type="HOGENOM" id="CLU_004109_4_3_9"/>
<keyword evidence="8 9" id="KW-0346">Stress response</keyword>
<dbReference type="Proteomes" id="UP000011124">
    <property type="component" value="Chromosome"/>
</dbReference>
<evidence type="ECO:0000313" key="20">
    <source>
        <dbReference type="Proteomes" id="UP000011124"/>
    </source>
</evidence>
<dbReference type="GO" id="GO:0005524">
    <property type="term" value="F:ATP binding"/>
    <property type="evidence" value="ECO:0007669"/>
    <property type="project" value="UniProtKB-UniRule"/>
</dbReference>
<evidence type="ECO:0000256" key="7">
    <source>
        <dbReference type="ARBA" id="ARBA00022840"/>
    </source>
</evidence>
<evidence type="ECO:0000256" key="5">
    <source>
        <dbReference type="ARBA" id="ARBA00022801"/>
    </source>
</evidence>
<proteinExistence type="evidence at transcript level"/>
<dbReference type="InterPro" id="IPR003959">
    <property type="entry name" value="ATPase_AAA_core"/>
</dbReference>
<dbReference type="Proteomes" id="UP000003505">
    <property type="component" value="Unassembled WGS sequence"/>
</dbReference>
<dbReference type="SUPFAM" id="SSF54211">
    <property type="entry name" value="Ribosomal protein S5 domain 2-like"/>
    <property type="match status" value="1"/>
</dbReference>
<dbReference type="Gene3D" id="1.20.58.1480">
    <property type="match status" value="1"/>
</dbReference>
<dbReference type="Gene3D" id="3.30.230.10">
    <property type="match status" value="1"/>
</dbReference>
<dbReference type="Gene3D" id="2.30.130.40">
    <property type="entry name" value="LON domain-like"/>
    <property type="match status" value="1"/>
</dbReference>
<dbReference type="InterPro" id="IPR014721">
    <property type="entry name" value="Ribsml_uS5_D2-typ_fold_subgr"/>
</dbReference>
<comment type="catalytic activity">
    <reaction evidence="9 10 13">
        <text>Hydrolysis of proteins in presence of ATP.</text>
        <dbReference type="EC" id="3.4.21.53"/>
    </reaction>
</comment>
<evidence type="ECO:0000256" key="9">
    <source>
        <dbReference type="HAMAP-Rule" id="MF_01973"/>
    </source>
</evidence>
<evidence type="ECO:0000256" key="6">
    <source>
        <dbReference type="ARBA" id="ARBA00022825"/>
    </source>
</evidence>
<dbReference type="AlphaFoldDB" id="C9LUB3"/>
<keyword evidence="5 9" id="KW-0378">Hydrolase</keyword>
<comment type="similarity">
    <text evidence="9 10 13 14">Belongs to the peptidase S16 family.</text>
</comment>
<dbReference type="PROSITE" id="PS51786">
    <property type="entry name" value="LON_PROTEOLYTIC"/>
    <property type="match status" value="1"/>
</dbReference>
<name>C9LUB3_SELS3</name>
<dbReference type="InterPro" id="IPR008268">
    <property type="entry name" value="Peptidase_S16_AS"/>
</dbReference>
<comment type="induction">
    <text evidence="9">By heat shock.</text>
</comment>
<dbReference type="Pfam" id="PF05362">
    <property type="entry name" value="Lon_C"/>
    <property type="match status" value="1"/>
</dbReference>
<dbReference type="FunFam" id="3.40.50.300:FF:000382">
    <property type="entry name" value="Lon protease homolog 2, peroxisomal"/>
    <property type="match status" value="1"/>
</dbReference>
<evidence type="ECO:0000256" key="8">
    <source>
        <dbReference type="ARBA" id="ARBA00023016"/>
    </source>
</evidence>
<feature type="domain" description="Lon N-terminal" evidence="16">
    <location>
        <begin position="7"/>
        <end position="200"/>
    </location>
</feature>
<dbReference type="EMBL" id="CP002637">
    <property type="protein sequence ID" value="AEC00262.1"/>
    <property type="molecule type" value="Genomic_DNA"/>
</dbReference>
<protein>
    <recommendedName>
        <fullName evidence="9 10">Lon protease</fullName>
        <ecNumber evidence="9 10">3.4.21.53</ecNumber>
    </recommendedName>
    <alternativeName>
        <fullName evidence="9">ATP-dependent protease La</fullName>
    </alternativeName>
</protein>
<dbReference type="EC" id="3.4.21.53" evidence="9 10"/>
<dbReference type="GO" id="GO:0005737">
    <property type="term" value="C:cytoplasm"/>
    <property type="evidence" value="ECO:0007669"/>
    <property type="project" value="UniProtKB-SubCell"/>
</dbReference>
<dbReference type="NCBIfam" id="TIGR00763">
    <property type="entry name" value="lon"/>
    <property type="match status" value="1"/>
</dbReference>
<dbReference type="STRING" id="546271.Selsp_1303"/>
<dbReference type="InterPro" id="IPR003593">
    <property type="entry name" value="AAA+_ATPase"/>
</dbReference>
<dbReference type="Pfam" id="PF02190">
    <property type="entry name" value="LON_substr_bdg"/>
    <property type="match status" value="1"/>
</dbReference>
<evidence type="ECO:0000313" key="19">
    <source>
        <dbReference type="Proteomes" id="UP000003505"/>
    </source>
</evidence>
<dbReference type="InterPro" id="IPR027065">
    <property type="entry name" value="Lon_Prtase"/>
</dbReference>
<dbReference type="SMART" id="SM00464">
    <property type="entry name" value="LON"/>
    <property type="match status" value="1"/>
</dbReference>
<reference evidence="18 19" key="1">
    <citation type="submission" date="2009-09" db="EMBL/GenBank/DDBJ databases">
        <authorList>
            <person name="Weinstock G."/>
            <person name="Sodergren E."/>
            <person name="Clifton S."/>
            <person name="Fulton L."/>
            <person name="Fulton B."/>
            <person name="Courtney L."/>
            <person name="Fronick C."/>
            <person name="Harrison M."/>
            <person name="Strong C."/>
            <person name="Farmer C."/>
            <person name="Delahaunty K."/>
            <person name="Markovic C."/>
            <person name="Hall O."/>
            <person name="Minx P."/>
            <person name="Tomlinson C."/>
            <person name="Mitreva M."/>
            <person name="Nelson J."/>
            <person name="Hou S."/>
            <person name="Wollam A."/>
            <person name="Pepin K.H."/>
            <person name="Johnson M."/>
            <person name="Bhonagiri V."/>
            <person name="Nash W.E."/>
            <person name="Warren W."/>
            <person name="Chinwalla A."/>
            <person name="Mardis E.R."/>
            <person name="Wilson R.K."/>
        </authorList>
    </citation>
    <scope>NUCLEOTIDE SEQUENCE [LARGE SCALE GENOMIC DNA]</scope>
    <source>
        <strain evidence="18">ATCC 35185</strain>
        <strain evidence="19">ATCC 35185 / DSM 20758 / VPI D19B-28</strain>
    </source>
</reference>
<dbReference type="eggNOG" id="COG0466">
    <property type="taxonomic scope" value="Bacteria"/>
</dbReference>
<dbReference type="PANTHER" id="PTHR10046">
    <property type="entry name" value="ATP DEPENDENT LON PROTEASE FAMILY MEMBER"/>
    <property type="match status" value="1"/>
</dbReference>
<accession>C9LUB3</accession>
<dbReference type="EMBL" id="ACKP02000015">
    <property type="protein sequence ID" value="EEX77644.1"/>
    <property type="molecule type" value="Genomic_DNA"/>
</dbReference>
<dbReference type="Gene3D" id="3.40.50.300">
    <property type="entry name" value="P-loop containing nucleotide triphosphate hydrolases"/>
    <property type="match status" value="1"/>
</dbReference>
<evidence type="ECO:0000256" key="13">
    <source>
        <dbReference type="PROSITE-ProRule" id="PRU01122"/>
    </source>
</evidence>
<dbReference type="RefSeq" id="WP_006192122.1">
    <property type="nucleotide sequence ID" value="NC_015437.1"/>
</dbReference>
<organism evidence="18 19">
    <name type="scientific">Selenomonas sputigena (strain ATCC 35185 / DSM 20758 / CCUG 44933 / VPI D19B-28)</name>
    <dbReference type="NCBI Taxonomy" id="546271"/>
    <lineage>
        <taxon>Bacteria</taxon>
        <taxon>Bacillati</taxon>
        <taxon>Bacillota</taxon>
        <taxon>Negativicutes</taxon>
        <taxon>Selenomonadales</taxon>
        <taxon>Selenomonadaceae</taxon>
        <taxon>Selenomonas</taxon>
    </lineage>
</organism>
<dbReference type="GO" id="GO:0016887">
    <property type="term" value="F:ATP hydrolysis activity"/>
    <property type="evidence" value="ECO:0007669"/>
    <property type="project" value="UniProtKB-UniRule"/>
</dbReference>
<dbReference type="InterPro" id="IPR015947">
    <property type="entry name" value="PUA-like_sf"/>
</dbReference>